<dbReference type="EMBL" id="AEYI02001900">
    <property type="protein sequence ID" value="KFG32050.1"/>
    <property type="molecule type" value="Genomic_DNA"/>
</dbReference>
<protein>
    <submittedName>
        <fullName evidence="2">Uncharacterized protein</fullName>
    </submittedName>
</protein>
<proteinExistence type="predicted"/>
<comment type="caution">
    <text evidence="2">The sequence shown here is derived from an EMBL/GenBank/DDBJ whole genome shotgun (WGS) entry which is preliminary data.</text>
</comment>
<evidence type="ECO:0000313" key="3">
    <source>
        <dbReference type="Proteomes" id="UP000028828"/>
    </source>
</evidence>
<evidence type="ECO:0000256" key="1">
    <source>
        <dbReference type="SAM" id="MobiDB-lite"/>
    </source>
</evidence>
<organism evidence="2 3">
    <name type="scientific">Toxoplasma gondii p89</name>
    <dbReference type="NCBI Taxonomy" id="943119"/>
    <lineage>
        <taxon>Eukaryota</taxon>
        <taxon>Sar</taxon>
        <taxon>Alveolata</taxon>
        <taxon>Apicomplexa</taxon>
        <taxon>Conoidasida</taxon>
        <taxon>Coccidia</taxon>
        <taxon>Eucoccidiorida</taxon>
        <taxon>Eimeriorina</taxon>
        <taxon>Sarcocystidae</taxon>
        <taxon>Toxoplasma</taxon>
    </lineage>
</organism>
<gene>
    <name evidence="2" type="ORF">TGP89_278540</name>
</gene>
<dbReference type="Proteomes" id="UP000028828">
    <property type="component" value="Unassembled WGS sequence"/>
</dbReference>
<accession>A0A086JIT2</accession>
<dbReference type="VEuPathDB" id="ToxoDB:TGP89_278540"/>
<feature type="region of interest" description="Disordered" evidence="1">
    <location>
        <begin position="66"/>
        <end position="88"/>
    </location>
</feature>
<evidence type="ECO:0000313" key="2">
    <source>
        <dbReference type="EMBL" id="KFG32050.1"/>
    </source>
</evidence>
<reference evidence="2 3" key="1">
    <citation type="submission" date="2014-03" db="EMBL/GenBank/DDBJ databases">
        <authorList>
            <person name="Sibley D."/>
            <person name="Venepally P."/>
            <person name="Karamycheva S."/>
            <person name="Hadjithomas M."/>
            <person name="Khan A."/>
            <person name="Brunk B."/>
            <person name="Roos D."/>
            <person name="Caler E."/>
            <person name="Lorenzi H."/>
        </authorList>
    </citation>
    <scope>NUCLEOTIDE SEQUENCE [LARGE SCALE GENOMIC DNA]</scope>
    <source>
        <strain evidence="3">p89</strain>
    </source>
</reference>
<dbReference type="OrthoDB" id="331655at2759"/>
<name>A0A086JIT2_TOXGO</name>
<sequence>MAGGSPCEAVAEKPHTNRAILVFIRPCSSRLSFLYLVRRFFRSSREKGAPGRLSCLALVSATMEQPGHPGSSVAPASGRSPASRGYTTPLLPERTAFEKKGNASTVDVLAQLEDPSTRMRVVSDLRKELEAADCFWAKLGDHARETCGERLSVPVVSAFKSIHTQRLAGLNLEQVDSVCRDVLAAMVRKAESA</sequence>
<dbReference type="AlphaFoldDB" id="A0A086JIT2"/>